<gene>
    <name evidence="1" type="ORF">DCAF_LOCUS17165</name>
</gene>
<proteinExistence type="predicted"/>
<reference evidence="1 2" key="1">
    <citation type="submission" date="2024-01" db="EMBL/GenBank/DDBJ databases">
        <authorList>
            <person name="Waweru B."/>
        </authorList>
    </citation>
    <scope>NUCLEOTIDE SEQUENCE [LARGE SCALE GENOMIC DNA]</scope>
</reference>
<keyword evidence="2" id="KW-1185">Reference proteome</keyword>
<feature type="non-terminal residue" evidence="1">
    <location>
        <position position="110"/>
    </location>
</feature>
<dbReference type="Proteomes" id="UP001314170">
    <property type="component" value="Unassembled WGS sequence"/>
</dbReference>
<comment type="caution">
    <text evidence="1">The sequence shown here is derived from an EMBL/GenBank/DDBJ whole genome shotgun (WGS) entry which is preliminary data.</text>
</comment>
<organism evidence="1 2">
    <name type="scientific">Dovyalis caffra</name>
    <dbReference type="NCBI Taxonomy" id="77055"/>
    <lineage>
        <taxon>Eukaryota</taxon>
        <taxon>Viridiplantae</taxon>
        <taxon>Streptophyta</taxon>
        <taxon>Embryophyta</taxon>
        <taxon>Tracheophyta</taxon>
        <taxon>Spermatophyta</taxon>
        <taxon>Magnoliopsida</taxon>
        <taxon>eudicotyledons</taxon>
        <taxon>Gunneridae</taxon>
        <taxon>Pentapetalae</taxon>
        <taxon>rosids</taxon>
        <taxon>fabids</taxon>
        <taxon>Malpighiales</taxon>
        <taxon>Salicaceae</taxon>
        <taxon>Flacourtieae</taxon>
        <taxon>Dovyalis</taxon>
    </lineage>
</organism>
<name>A0AAV1S3F8_9ROSI</name>
<evidence type="ECO:0000313" key="2">
    <source>
        <dbReference type="Proteomes" id="UP001314170"/>
    </source>
</evidence>
<protein>
    <submittedName>
        <fullName evidence="1">Uncharacterized protein</fullName>
    </submittedName>
</protein>
<evidence type="ECO:0000313" key="1">
    <source>
        <dbReference type="EMBL" id="CAK7343162.1"/>
    </source>
</evidence>
<accession>A0AAV1S3F8</accession>
<dbReference type="AlphaFoldDB" id="A0AAV1S3F8"/>
<sequence>MGVHADHDARKIYCGLQRRGTTDERQRAKTPHICVRGSRHTVQPTPCPFANLTNDPVSRTILAQKKEIAWPPERRINSKTTTFNGCFLTKPIRISPVNGMKPKKYDLTLY</sequence>
<dbReference type="EMBL" id="CAWUPB010001160">
    <property type="protein sequence ID" value="CAK7343162.1"/>
    <property type="molecule type" value="Genomic_DNA"/>
</dbReference>